<dbReference type="Pfam" id="PF03631">
    <property type="entry name" value="Virul_fac_BrkB"/>
    <property type="match status" value="1"/>
</dbReference>
<dbReference type="PANTHER" id="PTHR30213:SF1">
    <property type="entry name" value="INNER MEMBRANE PROTEIN YHJD"/>
    <property type="match status" value="1"/>
</dbReference>
<feature type="transmembrane region" description="Helical" evidence="6">
    <location>
        <begin position="228"/>
        <end position="246"/>
    </location>
</feature>
<keyword evidence="3 6" id="KW-0812">Transmembrane</keyword>
<comment type="subcellular location">
    <subcellularLocation>
        <location evidence="1">Cell membrane</location>
        <topology evidence="1">Multi-pass membrane protein</topology>
    </subcellularLocation>
</comment>
<comment type="caution">
    <text evidence="7">The sequence shown here is derived from an EMBL/GenBank/DDBJ whole genome shotgun (WGS) entry which is preliminary data.</text>
</comment>
<dbReference type="Proteomes" id="UP001500956">
    <property type="component" value="Unassembled WGS sequence"/>
</dbReference>
<feature type="transmembrane region" description="Helical" evidence="6">
    <location>
        <begin position="43"/>
        <end position="64"/>
    </location>
</feature>
<feature type="transmembrane region" description="Helical" evidence="6">
    <location>
        <begin position="150"/>
        <end position="173"/>
    </location>
</feature>
<evidence type="ECO:0000256" key="4">
    <source>
        <dbReference type="ARBA" id="ARBA00022989"/>
    </source>
</evidence>
<organism evidence="7 8">
    <name type="scientific">Isoptericola chiayiensis</name>
    <dbReference type="NCBI Taxonomy" id="579446"/>
    <lineage>
        <taxon>Bacteria</taxon>
        <taxon>Bacillati</taxon>
        <taxon>Actinomycetota</taxon>
        <taxon>Actinomycetes</taxon>
        <taxon>Micrococcales</taxon>
        <taxon>Promicromonosporaceae</taxon>
        <taxon>Isoptericola</taxon>
    </lineage>
</organism>
<evidence type="ECO:0000256" key="5">
    <source>
        <dbReference type="ARBA" id="ARBA00023136"/>
    </source>
</evidence>
<protein>
    <submittedName>
        <fullName evidence="7">Uncharacterized protein</fullName>
    </submittedName>
</protein>
<dbReference type="EMBL" id="BAABID010000003">
    <property type="protein sequence ID" value="GAA4717691.1"/>
    <property type="molecule type" value="Genomic_DNA"/>
</dbReference>
<evidence type="ECO:0000256" key="1">
    <source>
        <dbReference type="ARBA" id="ARBA00004651"/>
    </source>
</evidence>
<sequence>MPERDDGIKEVLTRLVGWVKDRREVRAVQWYTARRGNLLSGGIAYSALFAIGAGLTIGFTIFSATLGNRPDLMAAVTDQIELWLPGLIGTGDGQLNPQDLVVENVWNPATLIATVVLLWTAISFMGALRHSIRSMFDAPVVGVNPVLAKVWQLAGFLLLGVMVVVTAGASILSSAVTSEVDSWFGDNPAVGRLLAVGSLAVAVVLDAVVVFLVVRVVGRVRPRRGRDMVIGCLLAGVVSGALRYAGTSLVTSSVSNNILLGSFVTIGTILLLANFLSRMLLIVCAWMYDPPRLDEIARADAELAALRHEEEVERLVRQGSGSGRPYSPVVRGVRRGRYAF</sequence>
<dbReference type="PANTHER" id="PTHR30213">
    <property type="entry name" value="INNER MEMBRANE PROTEIN YHJD"/>
    <property type="match status" value="1"/>
</dbReference>
<accession>A0ABP8XXV3</accession>
<feature type="transmembrane region" description="Helical" evidence="6">
    <location>
        <begin position="258"/>
        <end position="288"/>
    </location>
</feature>
<evidence type="ECO:0000256" key="6">
    <source>
        <dbReference type="SAM" id="Phobius"/>
    </source>
</evidence>
<keyword evidence="4 6" id="KW-1133">Transmembrane helix</keyword>
<dbReference type="InterPro" id="IPR017039">
    <property type="entry name" value="Virul_fac_BrkB"/>
</dbReference>
<reference evidence="8" key="1">
    <citation type="journal article" date="2019" name="Int. J. Syst. Evol. Microbiol.">
        <title>The Global Catalogue of Microorganisms (GCM) 10K type strain sequencing project: providing services to taxonomists for standard genome sequencing and annotation.</title>
        <authorList>
            <consortium name="The Broad Institute Genomics Platform"/>
            <consortium name="The Broad Institute Genome Sequencing Center for Infectious Disease"/>
            <person name="Wu L."/>
            <person name="Ma J."/>
        </authorList>
    </citation>
    <scope>NUCLEOTIDE SEQUENCE [LARGE SCALE GENOMIC DNA]</scope>
    <source>
        <strain evidence="8">JCM 18063</strain>
    </source>
</reference>
<feature type="transmembrane region" description="Helical" evidence="6">
    <location>
        <begin position="105"/>
        <end position="129"/>
    </location>
</feature>
<keyword evidence="8" id="KW-1185">Reference proteome</keyword>
<evidence type="ECO:0000313" key="8">
    <source>
        <dbReference type="Proteomes" id="UP001500956"/>
    </source>
</evidence>
<keyword evidence="2" id="KW-1003">Cell membrane</keyword>
<evidence type="ECO:0000256" key="2">
    <source>
        <dbReference type="ARBA" id="ARBA00022475"/>
    </source>
</evidence>
<evidence type="ECO:0000256" key="3">
    <source>
        <dbReference type="ARBA" id="ARBA00022692"/>
    </source>
</evidence>
<keyword evidence="5 6" id="KW-0472">Membrane</keyword>
<proteinExistence type="predicted"/>
<dbReference type="RefSeq" id="WP_172151551.1">
    <property type="nucleotide sequence ID" value="NZ_BAABID010000003.1"/>
</dbReference>
<feature type="transmembrane region" description="Helical" evidence="6">
    <location>
        <begin position="193"/>
        <end position="216"/>
    </location>
</feature>
<name>A0ABP8XXV3_9MICO</name>
<gene>
    <name evidence="7" type="ORF">GCM10023216_02190</name>
</gene>
<evidence type="ECO:0000313" key="7">
    <source>
        <dbReference type="EMBL" id="GAA4717691.1"/>
    </source>
</evidence>